<dbReference type="EMBL" id="FNTD01000004">
    <property type="protein sequence ID" value="SEC01302.1"/>
    <property type="molecule type" value="Genomic_DNA"/>
</dbReference>
<evidence type="ECO:0000256" key="1">
    <source>
        <dbReference type="SAM" id="MobiDB-lite"/>
    </source>
</evidence>
<evidence type="ECO:0000313" key="3">
    <source>
        <dbReference type="Proteomes" id="UP000182375"/>
    </source>
</evidence>
<evidence type="ECO:0000313" key="2">
    <source>
        <dbReference type="EMBL" id="SEC01302.1"/>
    </source>
</evidence>
<proteinExistence type="predicted"/>
<dbReference type="Proteomes" id="UP000182375">
    <property type="component" value="Unassembled WGS sequence"/>
</dbReference>
<sequence length="279" mass="29685">MRTGHEGGGLRAARLPEPRVPEGAHQRVEGQARHRRTPAPPPRPAAGRRRPRPPGSRAPTRAIGAPARGPRAAVPPSFRTRGARAPVPRSKGAPSVHDPAPAEGERRVAASEERPPGRGERLVRSLDQRLPVAASGKEFLRKAFPDHWPFPLGELAPYNLLVLVVTGVLTDVLLRPGHGRTAVHRRLPAAARSDDLRGVRVGPDGSASTCAAGCCCGRRTTGRHWSSSARSACTCCGFVRGAVPDLSRHQKGLSGTWERRRVAAVRAAPGEVPEGGEES</sequence>
<name>A0A1H4P338_9ACTN</name>
<feature type="compositionally biased region" description="Basic and acidic residues" evidence="1">
    <location>
        <begin position="103"/>
        <end position="121"/>
    </location>
</feature>
<gene>
    <name evidence="2" type="ORF">SAMN04490357_0961</name>
</gene>
<reference evidence="2 3" key="1">
    <citation type="submission" date="2016-10" db="EMBL/GenBank/DDBJ databases">
        <authorList>
            <person name="de Groot N.N."/>
        </authorList>
    </citation>
    <scope>NUCLEOTIDE SEQUENCE [LARGE SCALE GENOMIC DNA]</scope>
    <source>
        <strain evidence="2 3">DSM 40306</strain>
    </source>
</reference>
<feature type="compositionally biased region" description="Basic and acidic residues" evidence="1">
    <location>
        <begin position="14"/>
        <end position="32"/>
    </location>
</feature>
<dbReference type="AlphaFoldDB" id="A0A1H4P338"/>
<feature type="compositionally biased region" description="Gly residues" evidence="1">
    <location>
        <begin position="1"/>
        <end position="10"/>
    </location>
</feature>
<feature type="compositionally biased region" description="Low complexity" evidence="1">
    <location>
        <begin position="55"/>
        <end position="76"/>
    </location>
</feature>
<dbReference type="STRING" id="67331.SAMN04490357_0961"/>
<organism evidence="2 3">
    <name type="scientific">Streptomyces misionensis</name>
    <dbReference type="NCBI Taxonomy" id="67331"/>
    <lineage>
        <taxon>Bacteria</taxon>
        <taxon>Bacillati</taxon>
        <taxon>Actinomycetota</taxon>
        <taxon>Actinomycetes</taxon>
        <taxon>Kitasatosporales</taxon>
        <taxon>Streptomycetaceae</taxon>
        <taxon>Streptomyces</taxon>
    </lineage>
</organism>
<feature type="region of interest" description="Disordered" evidence="1">
    <location>
        <begin position="1"/>
        <end position="121"/>
    </location>
</feature>
<protein>
    <submittedName>
        <fullName evidence="2">Uncharacterized protein</fullName>
    </submittedName>
</protein>
<accession>A0A1H4P338</accession>